<gene>
    <name evidence="3" type="ORF">FE263_11335</name>
</gene>
<dbReference type="Proteomes" id="UP000305654">
    <property type="component" value="Unassembled WGS sequence"/>
</dbReference>
<dbReference type="GO" id="GO:0016853">
    <property type="term" value="F:isomerase activity"/>
    <property type="evidence" value="ECO:0007669"/>
    <property type="project" value="UniProtKB-KW"/>
</dbReference>
<dbReference type="OrthoDB" id="9797832at2"/>
<accession>A0A5R9JB61</accession>
<sequence>MTQDAEFLNWLDGACDELRGIAREVDAGALHGLADELLAARRIALHALGREGLMMRALTMRLFHLGLQASQVGEMTTPALATGDLLLVAAGPGALESTASLMRIARTAGARTALLTAEPAAALGALADLVLLMPARTMARPSSVPSSFTMGSAFEGMLFMMSEYLVGRLAVRMGETEDAMRARHTNLE</sequence>
<feature type="domain" description="SIS" evidence="2">
    <location>
        <begin position="33"/>
        <end position="175"/>
    </location>
</feature>
<dbReference type="InterPro" id="IPR046348">
    <property type="entry name" value="SIS_dom_sf"/>
</dbReference>
<dbReference type="InterPro" id="IPR017552">
    <property type="entry name" value="PHI/rmpB"/>
</dbReference>
<dbReference type="GO" id="GO:1901135">
    <property type="term" value="P:carbohydrate derivative metabolic process"/>
    <property type="evidence" value="ECO:0007669"/>
    <property type="project" value="InterPro"/>
</dbReference>
<evidence type="ECO:0000313" key="3">
    <source>
        <dbReference type="EMBL" id="TLU72626.1"/>
    </source>
</evidence>
<organism evidence="3 4">
    <name type="scientific">Lichenicoccus roseus</name>
    <dbReference type="NCBI Taxonomy" id="2683649"/>
    <lineage>
        <taxon>Bacteria</taxon>
        <taxon>Pseudomonadati</taxon>
        <taxon>Pseudomonadota</taxon>
        <taxon>Alphaproteobacteria</taxon>
        <taxon>Acetobacterales</taxon>
        <taxon>Acetobacteraceae</taxon>
        <taxon>Lichenicoccus</taxon>
    </lineage>
</organism>
<name>A0A5R9JB61_9PROT</name>
<dbReference type="RefSeq" id="WP_138326087.1">
    <property type="nucleotide sequence ID" value="NZ_VCDI01000003.1"/>
</dbReference>
<evidence type="ECO:0000259" key="2">
    <source>
        <dbReference type="PROSITE" id="PS51464"/>
    </source>
</evidence>
<dbReference type="PANTHER" id="PTHR43443:SF1">
    <property type="entry name" value="3-HEXULOSE-6-PHOSPHATE ISOMERASE"/>
    <property type="match status" value="1"/>
</dbReference>
<comment type="similarity">
    <text evidence="1">Belongs to the SIS family. PHI subfamily.</text>
</comment>
<dbReference type="InterPro" id="IPR001347">
    <property type="entry name" value="SIS_dom"/>
</dbReference>
<dbReference type="EMBL" id="VCDI01000003">
    <property type="protein sequence ID" value="TLU72626.1"/>
    <property type="molecule type" value="Genomic_DNA"/>
</dbReference>
<keyword evidence="4" id="KW-1185">Reference proteome</keyword>
<dbReference type="PROSITE" id="PS51464">
    <property type="entry name" value="SIS"/>
    <property type="match status" value="1"/>
</dbReference>
<dbReference type="AlphaFoldDB" id="A0A5R9JB61"/>
<evidence type="ECO:0000256" key="1">
    <source>
        <dbReference type="ARBA" id="ARBA00009235"/>
    </source>
</evidence>
<keyword evidence="3" id="KW-0413">Isomerase</keyword>
<comment type="caution">
    <text evidence="3">The sequence shown here is derived from an EMBL/GenBank/DDBJ whole genome shotgun (WGS) entry which is preliminary data.</text>
</comment>
<dbReference type="PANTHER" id="PTHR43443">
    <property type="entry name" value="3-HEXULOSE-6-PHOSPHATE ISOMERASE"/>
    <property type="match status" value="1"/>
</dbReference>
<reference evidence="3 4" key="1">
    <citation type="submission" date="2019-05" db="EMBL/GenBank/DDBJ databases">
        <authorList>
            <person name="Pankratov T."/>
            <person name="Grouzdev D."/>
        </authorList>
    </citation>
    <scope>NUCLEOTIDE SEQUENCE [LARGE SCALE GENOMIC DNA]</scope>
    <source>
        <strain evidence="3 4">KEBCLARHB70R</strain>
    </source>
</reference>
<dbReference type="GO" id="GO:0097367">
    <property type="term" value="F:carbohydrate derivative binding"/>
    <property type="evidence" value="ECO:0007669"/>
    <property type="project" value="InterPro"/>
</dbReference>
<dbReference type="Gene3D" id="3.40.50.10490">
    <property type="entry name" value="Glucose-6-phosphate isomerase like protein, domain 1"/>
    <property type="match status" value="1"/>
</dbReference>
<proteinExistence type="inferred from homology"/>
<dbReference type="SUPFAM" id="SSF53697">
    <property type="entry name" value="SIS domain"/>
    <property type="match status" value="1"/>
</dbReference>
<protein>
    <submittedName>
        <fullName evidence="3">6-phospho-3-hexuloisomerase</fullName>
    </submittedName>
</protein>
<evidence type="ECO:0000313" key="4">
    <source>
        <dbReference type="Proteomes" id="UP000305654"/>
    </source>
</evidence>